<feature type="compositionally biased region" description="Polar residues" evidence="1">
    <location>
        <begin position="24"/>
        <end position="33"/>
    </location>
</feature>
<feature type="non-terminal residue" evidence="2">
    <location>
        <position position="150"/>
    </location>
</feature>
<feature type="region of interest" description="Disordered" evidence="1">
    <location>
        <begin position="119"/>
        <end position="150"/>
    </location>
</feature>
<evidence type="ECO:0000256" key="1">
    <source>
        <dbReference type="SAM" id="MobiDB-lite"/>
    </source>
</evidence>
<dbReference type="AlphaFoldDB" id="A0AAW0W1E7"/>
<dbReference type="EMBL" id="JARKIK010000092">
    <property type="protein sequence ID" value="KAK8723011.1"/>
    <property type="molecule type" value="Genomic_DNA"/>
</dbReference>
<evidence type="ECO:0000313" key="2">
    <source>
        <dbReference type="EMBL" id="KAK8723011.1"/>
    </source>
</evidence>
<reference evidence="2 3" key="1">
    <citation type="journal article" date="2024" name="BMC Genomics">
        <title>Genome assembly of redclaw crayfish (Cherax quadricarinatus) provides insights into its immune adaptation and hypoxia tolerance.</title>
        <authorList>
            <person name="Liu Z."/>
            <person name="Zheng J."/>
            <person name="Li H."/>
            <person name="Fang K."/>
            <person name="Wang S."/>
            <person name="He J."/>
            <person name="Zhou D."/>
            <person name="Weng S."/>
            <person name="Chi M."/>
            <person name="Gu Z."/>
            <person name="He J."/>
            <person name="Li F."/>
            <person name="Wang M."/>
        </authorList>
    </citation>
    <scope>NUCLEOTIDE SEQUENCE [LARGE SCALE GENOMIC DNA]</scope>
    <source>
        <strain evidence="2">ZL_2023a</strain>
    </source>
</reference>
<accession>A0AAW0W1E7</accession>
<feature type="compositionally biased region" description="Gly residues" evidence="1">
    <location>
        <begin position="40"/>
        <end position="49"/>
    </location>
</feature>
<evidence type="ECO:0000313" key="3">
    <source>
        <dbReference type="Proteomes" id="UP001445076"/>
    </source>
</evidence>
<feature type="region of interest" description="Disordered" evidence="1">
    <location>
        <begin position="1"/>
        <end position="51"/>
    </location>
</feature>
<sequence length="150" mass="15116">NVPASCESPESCSVSAKKQKQDHVTSTSASQLKSIKPGGTSEGDGGGAAGSVVLTCGTDNHAVCNTIVEISSDDEPSECIDGVSGYDLRFSTGGVKRPAVDSGNPTKRLKGTLLIDLTQPSTSSDMPVAPARSAVTSATSTNISFPLSAA</sequence>
<dbReference type="Proteomes" id="UP001445076">
    <property type="component" value="Unassembled WGS sequence"/>
</dbReference>
<gene>
    <name evidence="2" type="ORF">OTU49_011996</name>
</gene>
<proteinExistence type="predicted"/>
<protein>
    <submittedName>
        <fullName evidence="2">Uncharacterized protein</fullName>
    </submittedName>
</protein>
<name>A0AAW0W1E7_CHEQU</name>
<organism evidence="2 3">
    <name type="scientific">Cherax quadricarinatus</name>
    <name type="common">Australian red claw crayfish</name>
    <dbReference type="NCBI Taxonomy" id="27406"/>
    <lineage>
        <taxon>Eukaryota</taxon>
        <taxon>Metazoa</taxon>
        <taxon>Ecdysozoa</taxon>
        <taxon>Arthropoda</taxon>
        <taxon>Crustacea</taxon>
        <taxon>Multicrustacea</taxon>
        <taxon>Malacostraca</taxon>
        <taxon>Eumalacostraca</taxon>
        <taxon>Eucarida</taxon>
        <taxon>Decapoda</taxon>
        <taxon>Pleocyemata</taxon>
        <taxon>Astacidea</taxon>
        <taxon>Parastacoidea</taxon>
        <taxon>Parastacidae</taxon>
        <taxon>Cherax</taxon>
    </lineage>
</organism>
<keyword evidence="3" id="KW-1185">Reference proteome</keyword>
<feature type="compositionally biased region" description="Polar residues" evidence="1">
    <location>
        <begin position="134"/>
        <end position="150"/>
    </location>
</feature>
<comment type="caution">
    <text evidence="2">The sequence shown here is derived from an EMBL/GenBank/DDBJ whole genome shotgun (WGS) entry which is preliminary data.</text>
</comment>
<feature type="non-terminal residue" evidence="2">
    <location>
        <position position="1"/>
    </location>
</feature>